<evidence type="ECO:0000313" key="2">
    <source>
        <dbReference type="EMBL" id="KAG8085035.1"/>
    </source>
</evidence>
<protein>
    <submittedName>
        <fullName evidence="2">Uncharacterized protein</fullName>
    </submittedName>
</protein>
<dbReference type="EMBL" id="JAAALK010000082">
    <property type="protein sequence ID" value="KAG8085035.1"/>
    <property type="molecule type" value="Genomic_DNA"/>
</dbReference>
<name>A0A8J5W875_ZIZPA</name>
<feature type="compositionally biased region" description="Low complexity" evidence="1">
    <location>
        <begin position="1"/>
        <end position="12"/>
    </location>
</feature>
<reference evidence="2" key="1">
    <citation type="journal article" date="2021" name="bioRxiv">
        <title>Whole Genome Assembly and Annotation of Northern Wild Rice, Zizania palustris L., Supports a Whole Genome Duplication in the Zizania Genus.</title>
        <authorList>
            <person name="Haas M."/>
            <person name="Kono T."/>
            <person name="Macchietto M."/>
            <person name="Millas R."/>
            <person name="McGilp L."/>
            <person name="Shao M."/>
            <person name="Duquette J."/>
            <person name="Hirsch C.N."/>
            <person name="Kimball J."/>
        </authorList>
    </citation>
    <scope>NUCLEOTIDE SEQUENCE</scope>
    <source>
        <tissue evidence="2">Fresh leaf tissue</tissue>
    </source>
</reference>
<proteinExistence type="predicted"/>
<keyword evidence="3" id="KW-1185">Reference proteome</keyword>
<accession>A0A8J5W875</accession>
<organism evidence="2 3">
    <name type="scientific">Zizania palustris</name>
    <name type="common">Northern wild rice</name>
    <dbReference type="NCBI Taxonomy" id="103762"/>
    <lineage>
        <taxon>Eukaryota</taxon>
        <taxon>Viridiplantae</taxon>
        <taxon>Streptophyta</taxon>
        <taxon>Embryophyta</taxon>
        <taxon>Tracheophyta</taxon>
        <taxon>Spermatophyta</taxon>
        <taxon>Magnoliopsida</taxon>
        <taxon>Liliopsida</taxon>
        <taxon>Poales</taxon>
        <taxon>Poaceae</taxon>
        <taxon>BOP clade</taxon>
        <taxon>Oryzoideae</taxon>
        <taxon>Oryzeae</taxon>
        <taxon>Zizaniinae</taxon>
        <taxon>Zizania</taxon>
    </lineage>
</organism>
<evidence type="ECO:0000256" key="1">
    <source>
        <dbReference type="SAM" id="MobiDB-lite"/>
    </source>
</evidence>
<reference evidence="2" key="2">
    <citation type="submission" date="2021-02" db="EMBL/GenBank/DDBJ databases">
        <authorList>
            <person name="Kimball J.A."/>
            <person name="Haas M.W."/>
            <person name="Macchietto M."/>
            <person name="Kono T."/>
            <person name="Duquette J."/>
            <person name="Shao M."/>
        </authorList>
    </citation>
    <scope>NUCLEOTIDE SEQUENCE</scope>
    <source>
        <tissue evidence="2">Fresh leaf tissue</tissue>
    </source>
</reference>
<feature type="region of interest" description="Disordered" evidence="1">
    <location>
        <begin position="1"/>
        <end position="20"/>
    </location>
</feature>
<evidence type="ECO:0000313" key="3">
    <source>
        <dbReference type="Proteomes" id="UP000729402"/>
    </source>
</evidence>
<comment type="caution">
    <text evidence="2">The sequence shown here is derived from an EMBL/GenBank/DDBJ whole genome shotgun (WGS) entry which is preliminary data.</text>
</comment>
<dbReference type="Proteomes" id="UP000729402">
    <property type="component" value="Unassembled WGS sequence"/>
</dbReference>
<dbReference type="AlphaFoldDB" id="A0A8J5W875"/>
<sequence>MTDLAAHAATAAGDRNAQVGSDSLLDELPSVFDGSSMTTDTRDAKVAADLGQIGMGAEVPLWGRYRCGWV</sequence>
<gene>
    <name evidence="2" type="ORF">GUJ93_ZPchr0010g9808</name>
</gene>